<proteinExistence type="predicted"/>
<dbReference type="Proteomes" id="UP000275024">
    <property type="component" value="Unassembled WGS sequence"/>
</dbReference>
<feature type="region of interest" description="Disordered" evidence="1">
    <location>
        <begin position="24"/>
        <end position="64"/>
    </location>
</feature>
<protein>
    <submittedName>
        <fullName evidence="2">Uncharacterized protein</fullName>
    </submittedName>
</protein>
<sequence length="64" mass="6883">MDTTRTADAPDTPDEAAAARVARFGQLPPRVDPGDLVEESPVSPPADPSFGRNPETDWMLRYAG</sequence>
<dbReference type="EMBL" id="RBDY01000003">
    <property type="protein sequence ID" value="RKN25947.1"/>
    <property type="molecule type" value="Genomic_DNA"/>
</dbReference>
<dbReference type="OrthoDB" id="3638127at2"/>
<evidence type="ECO:0000313" key="2">
    <source>
        <dbReference type="EMBL" id="RKN12002.1"/>
    </source>
</evidence>
<accession>A0A3A9WHC6</accession>
<evidence type="ECO:0000313" key="5">
    <source>
        <dbReference type="Proteomes" id="UP000275024"/>
    </source>
</evidence>
<keyword evidence="4" id="KW-1185">Reference proteome</keyword>
<comment type="caution">
    <text evidence="2">The sequence shown here is derived from an EMBL/GenBank/DDBJ whole genome shotgun (WGS) entry which is preliminary data.</text>
</comment>
<evidence type="ECO:0000313" key="3">
    <source>
        <dbReference type="EMBL" id="RKN25947.1"/>
    </source>
</evidence>
<dbReference type="AlphaFoldDB" id="A0A3A9WHC6"/>
<organism evidence="2 5">
    <name type="scientific">Streptomyces radicis</name>
    <dbReference type="NCBI Taxonomy" id="1750517"/>
    <lineage>
        <taxon>Bacteria</taxon>
        <taxon>Bacillati</taxon>
        <taxon>Actinomycetota</taxon>
        <taxon>Actinomycetes</taxon>
        <taxon>Kitasatosporales</taxon>
        <taxon>Streptomycetaceae</taxon>
        <taxon>Streptomyces</taxon>
    </lineage>
</organism>
<evidence type="ECO:0000256" key="1">
    <source>
        <dbReference type="SAM" id="MobiDB-lite"/>
    </source>
</evidence>
<reference evidence="4 5" key="1">
    <citation type="submission" date="2018-09" db="EMBL/GenBank/DDBJ databases">
        <title>Streptomyces sp. nov. DS1-2, an endophytic actinomycete isolated from roots of Dendrobium scabrilingue.</title>
        <authorList>
            <person name="Kuncharoen N."/>
            <person name="Kudo T."/>
            <person name="Ohkuma M."/>
            <person name="Yuki M."/>
            <person name="Tanasupawat S."/>
        </authorList>
    </citation>
    <scope>NUCLEOTIDE SEQUENCE [LARGE SCALE GENOMIC DNA]</scope>
    <source>
        <strain evidence="2 5">AZ1-7</strain>
        <strain evidence="3 4">DS1-2</strain>
    </source>
</reference>
<evidence type="ECO:0000313" key="4">
    <source>
        <dbReference type="Proteomes" id="UP000268652"/>
    </source>
</evidence>
<dbReference type="EMBL" id="RBDX01000002">
    <property type="protein sequence ID" value="RKN12002.1"/>
    <property type="molecule type" value="Genomic_DNA"/>
</dbReference>
<dbReference type="Proteomes" id="UP000268652">
    <property type="component" value="Unassembled WGS sequence"/>
</dbReference>
<gene>
    <name evidence="3" type="ORF">D7318_06875</name>
    <name evidence="2" type="ORF">D7319_03605</name>
</gene>
<name>A0A3A9WHC6_9ACTN</name>